<dbReference type="InterPro" id="IPR003593">
    <property type="entry name" value="AAA+_ATPase"/>
</dbReference>
<dbReference type="SUPFAM" id="SSF52540">
    <property type="entry name" value="P-loop containing nucleoside triphosphate hydrolases"/>
    <property type="match status" value="1"/>
</dbReference>
<dbReference type="CDD" id="cd18549">
    <property type="entry name" value="ABC_6TM_YwjA_like"/>
    <property type="match status" value="1"/>
</dbReference>
<evidence type="ECO:0000256" key="2">
    <source>
        <dbReference type="ARBA" id="ARBA00022692"/>
    </source>
</evidence>
<feature type="transmembrane region" description="Helical" evidence="7">
    <location>
        <begin position="53"/>
        <end position="74"/>
    </location>
</feature>
<dbReference type="InterPro" id="IPR039421">
    <property type="entry name" value="Type_1_exporter"/>
</dbReference>
<keyword evidence="4 10" id="KW-0067">ATP-binding</keyword>
<dbReference type="GO" id="GO:0005524">
    <property type="term" value="F:ATP binding"/>
    <property type="evidence" value="ECO:0007669"/>
    <property type="project" value="UniProtKB-KW"/>
</dbReference>
<keyword evidence="5 7" id="KW-1133">Transmembrane helix</keyword>
<feature type="domain" description="ABC transporter" evidence="8">
    <location>
        <begin position="341"/>
        <end position="576"/>
    </location>
</feature>
<dbReference type="Proteomes" id="UP001163550">
    <property type="component" value="Chromosome"/>
</dbReference>
<dbReference type="PANTHER" id="PTHR43394">
    <property type="entry name" value="ATP-DEPENDENT PERMEASE MDL1, MITOCHONDRIAL"/>
    <property type="match status" value="1"/>
</dbReference>
<proteinExistence type="predicted"/>
<keyword evidence="3" id="KW-0547">Nucleotide-binding</keyword>
<evidence type="ECO:0000313" key="10">
    <source>
        <dbReference type="EMBL" id="UYO64693.1"/>
    </source>
</evidence>
<accession>A0ABY6HM89</accession>
<dbReference type="InterPro" id="IPR036640">
    <property type="entry name" value="ABC1_TM_sf"/>
</dbReference>
<dbReference type="SMART" id="SM00382">
    <property type="entry name" value="AAA"/>
    <property type="match status" value="1"/>
</dbReference>
<dbReference type="Gene3D" id="3.40.50.300">
    <property type="entry name" value="P-loop containing nucleotide triphosphate hydrolases"/>
    <property type="match status" value="1"/>
</dbReference>
<comment type="subcellular location">
    <subcellularLocation>
        <location evidence="1">Cell membrane</location>
        <topology evidence="1">Multi-pass membrane protein</topology>
    </subcellularLocation>
</comment>
<evidence type="ECO:0000313" key="11">
    <source>
        <dbReference type="Proteomes" id="UP001163550"/>
    </source>
</evidence>
<feature type="transmembrane region" description="Helical" evidence="7">
    <location>
        <begin position="162"/>
        <end position="182"/>
    </location>
</feature>
<dbReference type="SUPFAM" id="SSF90123">
    <property type="entry name" value="ABC transporter transmembrane region"/>
    <property type="match status" value="1"/>
</dbReference>
<dbReference type="Pfam" id="PF00005">
    <property type="entry name" value="ABC_tran"/>
    <property type="match status" value="1"/>
</dbReference>
<dbReference type="PROSITE" id="PS50929">
    <property type="entry name" value="ABC_TM1F"/>
    <property type="match status" value="1"/>
</dbReference>
<evidence type="ECO:0000259" key="9">
    <source>
        <dbReference type="PROSITE" id="PS50929"/>
    </source>
</evidence>
<dbReference type="PROSITE" id="PS50893">
    <property type="entry name" value="ABC_TRANSPORTER_2"/>
    <property type="match status" value="1"/>
</dbReference>
<name>A0ABY6HM89_9FIRM</name>
<evidence type="ECO:0000256" key="5">
    <source>
        <dbReference type="ARBA" id="ARBA00022989"/>
    </source>
</evidence>
<evidence type="ECO:0000259" key="8">
    <source>
        <dbReference type="PROSITE" id="PS50893"/>
    </source>
</evidence>
<evidence type="ECO:0000256" key="1">
    <source>
        <dbReference type="ARBA" id="ARBA00004651"/>
    </source>
</evidence>
<keyword evidence="2 7" id="KW-0812">Transmembrane</keyword>
<dbReference type="InterPro" id="IPR011527">
    <property type="entry name" value="ABC1_TM_dom"/>
</dbReference>
<dbReference type="InterPro" id="IPR027417">
    <property type="entry name" value="P-loop_NTPase"/>
</dbReference>
<evidence type="ECO:0000256" key="7">
    <source>
        <dbReference type="SAM" id="Phobius"/>
    </source>
</evidence>
<keyword evidence="11" id="KW-1185">Reference proteome</keyword>
<dbReference type="InterPro" id="IPR003439">
    <property type="entry name" value="ABC_transporter-like_ATP-bd"/>
</dbReference>
<organism evidence="10 11">
    <name type="scientific">Acetobacterium wieringae</name>
    <dbReference type="NCBI Taxonomy" id="52694"/>
    <lineage>
        <taxon>Bacteria</taxon>
        <taxon>Bacillati</taxon>
        <taxon>Bacillota</taxon>
        <taxon>Clostridia</taxon>
        <taxon>Eubacteriales</taxon>
        <taxon>Eubacteriaceae</taxon>
        <taxon>Acetobacterium</taxon>
    </lineage>
</organism>
<evidence type="ECO:0000256" key="4">
    <source>
        <dbReference type="ARBA" id="ARBA00022840"/>
    </source>
</evidence>
<feature type="transmembrane region" description="Helical" evidence="7">
    <location>
        <begin position="20"/>
        <end position="41"/>
    </location>
</feature>
<feature type="transmembrane region" description="Helical" evidence="7">
    <location>
        <begin position="258"/>
        <end position="276"/>
    </location>
</feature>
<gene>
    <name evidence="10" type="ORF">LNN31_12830</name>
</gene>
<keyword evidence="6 7" id="KW-0472">Membrane</keyword>
<dbReference type="RefSeq" id="WP_263993172.1">
    <property type="nucleotide sequence ID" value="NZ_CP087994.1"/>
</dbReference>
<evidence type="ECO:0000256" key="3">
    <source>
        <dbReference type="ARBA" id="ARBA00022741"/>
    </source>
</evidence>
<protein>
    <submittedName>
        <fullName evidence="10">ABC transporter ATP-binding protein/permease</fullName>
    </submittedName>
</protein>
<reference evidence="10" key="1">
    <citation type="submission" date="2021-11" db="EMBL/GenBank/DDBJ databases">
        <title>Isoprene-degrading acetogen.</title>
        <authorList>
            <person name="Yang Y."/>
            <person name="Jin H."/>
            <person name="Yan J."/>
        </authorList>
    </citation>
    <scope>NUCLEOTIDE SEQUENCE</scope>
    <source>
        <strain evidence="10">Berkeley</strain>
    </source>
</reference>
<dbReference type="InterPro" id="IPR017871">
    <property type="entry name" value="ABC_transporter-like_CS"/>
</dbReference>
<dbReference type="PANTHER" id="PTHR43394:SF1">
    <property type="entry name" value="ATP-BINDING CASSETTE SUB-FAMILY B MEMBER 10, MITOCHONDRIAL"/>
    <property type="match status" value="1"/>
</dbReference>
<dbReference type="Gene3D" id="1.20.1560.10">
    <property type="entry name" value="ABC transporter type 1, transmembrane domain"/>
    <property type="match status" value="1"/>
</dbReference>
<dbReference type="CDD" id="cd03251">
    <property type="entry name" value="ABCC_MsbA"/>
    <property type="match status" value="1"/>
</dbReference>
<dbReference type="EMBL" id="CP087994">
    <property type="protein sequence ID" value="UYO64693.1"/>
    <property type="molecule type" value="Genomic_DNA"/>
</dbReference>
<sequence length="587" mass="66804">MTNTQLIKRFIPYYQKYKWILLLDLFCATLTTVCDLVLPLIVRFITNTAINDLASLTVEIILKLGLLYLALRLIDAVANYFMADIGHVMGARIETDMRRDLFSHLQKLSFSFYSDTKIGQLMSRMTSDLFDVTEFAHHCPEEFFIAALKIGISFAILSSVNLWLTVIIFMALPVMFLTTTFFRKRMRREMKRSRVQTGEINAQVEDNLLGIRVVKSFANETIEELKFEAGNSQFLEIKKKTYRYFAGFQTTTRLFDGLMYLLVMVCGGIFMIYGAINPGDYVAYLMYVTTLLTSIRRIVEFAEQFQRGMTGFERFIEILDEPTEYENQANEVELTDVVGDIRFEDVSFQYNDGGDAVLSHIDVEVKAGQNIAIVGPSGSGKTTMCHLIPRFYNVSSGRILIDGQDIQGLTLHSLRTQVGVVQQDVYLFSGTVYENISYGRNDAGRDSVIQAAKHAGAHEFIEKLPQGYDTHIGERGIKLSGGQKQRISIARVFLKNPPILILDEATSALDNESERIVQESLKELTRGRTTFTIAHRLTTIKNADSILVLTEDGIVEKGSHEELLREEGVYYDLYQMYRELDELNEEF</sequence>
<feature type="domain" description="ABC transmembrane type-1" evidence="9">
    <location>
        <begin position="22"/>
        <end position="307"/>
    </location>
</feature>
<evidence type="ECO:0000256" key="6">
    <source>
        <dbReference type="ARBA" id="ARBA00023136"/>
    </source>
</evidence>
<dbReference type="PROSITE" id="PS00211">
    <property type="entry name" value="ABC_TRANSPORTER_1"/>
    <property type="match status" value="1"/>
</dbReference>
<dbReference type="Pfam" id="PF00664">
    <property type="entry name" value="ABC_membrane"/>
    <property type="match status" value="1"/>
</dbReference>